<reference evidence="2" key="1">
    <citation type="submission" date="2016-10" db="EMBL/GenBank/DDBJ databases">
        <authorList>
            <person name="Varghese N."/>
            <person name="Submissions S."/>
        </authorList>
    </citation>
    <scope>NUCLEOTIDE SEQUENCE [LARGE SCALE GENOMIC DNA]</scope>
    <source>
        <strain evidence="2">IBRC-M 10655</strain>
    </source>
</reference>
<dbReference type="EMBL" id="FNJB01000010">
    <property type="protein sequence ID" value="SDP59199.1"/>
    <property type="molecule type" value="Genomic_DNA"/>
</dbReference>
<gene>
    <name evidence="1" type="ORF">SAMN05192558_110286</name>
</gene>
<keyword evidence="2" id="KW-1185">Reference proteome</keyword>
<organism evidence="1 2">
    <name type="scientific">Actinokineospora alba</name>
    <dbReference type="NCBI Taxonomy" id="504798"/>
    <lineage>
        <taxon>Bacteria</taxon>
        <taxon>Bacillati</taxon>
        <taxon>Actinomycetota</taxon>
        <taxon>Actinomycetes</taxon>
        <taxon>Pseudonocardiales</taxon>
        <taxon>Pseudonocardiaceae</taxon>
        <taxon>Actinokineospora</taxon>
    </lineage>
</organism>
<accession>A0A1H0TZ41</accession>
<dbReference type="STRING" id="504798.SAMN05421871_110286"/>
<dbReference type="AlphaFoldDB" id="A0A1H0TZ41"/>
<sequence>MRHRSTCVLLDDQGQAPIQDGGNKEILMRTRHTAASAVLLSCVILLGACSGEPGPRLRDAAPGTGGIVGQIDTKAETPYSFDDATLCLVGPGSVTIEKVEIVAPTGGLRLGTFSVLPSKGGKVSNYISDPRQRLDEVGFPTQGPMTVDRVCPPASDGGVFLLGVEVTKPADATASGSGFVVSYRSGEETHRTYLPPGIVLCQGSDPDLPDCDRKLDLRPPP</sequence>
<evidence type="ECO:0000313" key="1">
    <source>
        <dbReference type="EMBL" id="SDP59199.1"/>
    </source>
</evidence>
<protein>
    <submittedName>
        <fullName evidence="1">Uncharacterized protein</fullName>
    </submittedName>
</protein>
<dbReference type="Proteomes" id="UP000199651">
    <property type="component" value="Unassembled WGS sequence"/>
</dbReference>
<evidence type="ECO:0000313" key="2">
    <source>
        <dbReference type="Proteomes" id="UP000199651"/>
    </source>
</evidence>
<name>A0A1H0TZ41_9PSEU</name>
<proteinExistence type="predicted"/>